<organism evidence="2 3">
    <name type="scientific">Panicum virgatum</name>
    <name type="common">Blackwell switchgrass</name>
    <dbReference type="NCBI Taxonomy" id="38727"/>
    <lineage>
        <taxon>Eukaryota</taxon>
        <taxon>Viridiplantae</taxon>
        <taxon>Streptophyta</taxon>
        <taxon>Embryophyta</taxon>
        <taxon>Tracheophyta</taxon>
        <taxon>Spermatophyta</taxon>
        <taxon>Magnoliopsida</taxon>
        <taxon>Liliopsida</taxon>
        <taxon>Poales</taxon>
        <taxon>Poaceae</taxon>
        <taxon>PACMAD clade</taxon>
        <taxon>Panicoideae</taxon>
        <taxon>Panicodae</taxon>
        <taxon>Paniceae</taxon>
        <taxon>Panicinae</taxon>
        <taxon>Panicum</taxon>
        <taxon>Panicum sect. Hiantes</taxon>
    </lineage>
</organism>
<reference evidence="2" key="1">
    <citation type="submission" date="2020-05" db="EMBL/GenBank/DDBJ databases">
        <title>WGS assembly of Panicum virgatum.</title>
        <authorList>
            <person name="Lovell J.T."/>
            <person name="Jenkins J."/>
            <person name="Shu S."/>
            <person name="Juenger T.E."/>
            <person name="Schmutz J."/>
        </authorList>
    </citation>
    <scope>NUCLEOTIDE SEQUENCE</scope>
    <source>
        <strain evidence="2">AP13</strain>
    </source>
</reference>
<evidence type="ECO:0000256" key="1">
    <source>
        <dbReference type="SAM" id="Phobius"/>
    </source>
</evidence>
<proteinExistence type="predicted"/>
<comment type="caution">
    <text evidence="2">The sequence shown here is derived from an EMBL/GenBank/DDBJ whole genome shotgun (WGS) entry which is preliminary data.</text>
</comment>
<dbReference type="Proteomes" id="UP000823388">
    <property type="component" value="Chromosome 6N"/>
</dbReference>
<keyword evidence="1" id="KW-0472">Membrane</keyword>
<name>A0A8T0R1F5_PANVG</name>
<keyword evidence="3" id="KW-1185">Reference proteome</keyword>
<keyword evidence="1" id="KW-1133">Transmembrane helix</keyword>
<dbReference type="EMBL" id="CM029048">
    <property type="protein sequence ID" value="KAG2579080.1"/>
    <property type="molecule type" value="Genomic_DNA"/>
</dbReference>
<keyword evidence="1" id="KW-0812">Transmembrane</keyword>
<evidence type="ECO:0000313" key="3">
    <source>
        <dbReference type="Proteomes" id="UP000823388"/>
    </source>
</evidence>
<feature type="transmembrane region" description="Helical" evidence="1">
    <location>
        <begin position="34"/>
        <end position="57"/>
    </location>
</feature>
<sequence length="59" mass="6682">MFEQVIKCKNSRVCYSPKEKPDDSKSVILGGRQVLYAVMQVLVLQSIIALFCTQLGYEI</sequence>
<accession>A0A8T0R1F5</accession>
<protein>
    <submittedName>
        <fullName evidence="2">Uncharacterized protein</fullName>
    </submittedName>
</protein>
<evidence type="ECO:0000313" key="2">
    <source>
        <dbReference type="EMBL" id="KAG2579080.1"/>
    </source>
</evidence>
<dbReference type="AlphaFoldDB" id="A0A8T0R1F5"/>
<gene>
    <name evidence="2" type="ORF">PVAP13_6NG147600</name>
</gene>